<sequence>MEHNLAVCSVLGNGALRTPVHQHIARLQDLRRTLRFGKQAVWGLVVLEQLGLPRLGVHLNNFSAGNLVDLHQMAVFVLCSVGRVVKERDDLFLAVLGSPQVPCVVLEAESKATNVFKARAGLARNASQLPDNLACLSVDLVHRGGVSGREQVVSVLVLVDRVDMEVIPRIARVITRTGITRVNWEHRLVRRNVVQRGPFKQHLAGLKVKFLENGVHNPLLLLRSTKFAKVPGNRLVNLKQAGFLVLDVELVLVRKLVLAGTQLLDELVAVVQERVVAVAMAIGRVVVSFKRKQNVLAVELGGLEIGVPDRKDAVPRPHKVSLGGKDVRSSLSWSVQGVVREARERSHEKIVCRGLVVVEDGDVQLGRSQVGPTAVLPVGVHGQKE</sequence>
<evidence type="ECO:0000313" key="2">
    <source>
        <dbReference type="Proteomes" id="UP000769157"/>
    </source>
</evidence>
<name>A0A9P8NZI0_9ASCO</name>
<evidence type="ECO:0000313" key="1">
    <source>
        <dbReference type="EMBL" id="KAH3662565.1"/>
    </source>
</evidence>
<gene>
    <name evidence="1" type="ORF">OGAPHI_005817</name>
</gene>
<organism evidence="1 2">
    <name type="scientific">Ogataea philodendri</name>
    <dbReference type="NCBI Taxonomy" id="1378263"/>
    <lineage>
        <taxon>Eukaryota</taxon>
        <taxon>Fungi</taxon>
        <taxon>Dikarya</taxon>
        <taxon>Ascomycota</taxon>
        <taxon>Saccharomycotina</taxon>
        <taxon>Pichiomycetes</taxon>
        <taxon>Pichiales</taxon>
        <taxon>Pichiaceae</taxon>
        <taxon>Ogataea</taxon>
    </lineage>
</organism>
<dbReference type="GeneID" id="70237781"/>
<proteinExistence type="predicted"/>
<protein>
    <submittedName>
        <fullName evidence="1">Uncharacterized protein</fullName>
    </submittedName>
</protein>
<reference evidence="1" key="1">
    <citation type="journal article" date="2021" name="Open Biol.">
        <title>Shared evolutionary footprints suggest mitochondrial oxidative damage underlies multiple complex I losses in fungi.</title>
        <authorList>
            <person name="Schikora-Tamarit M.A."/>
            <person name="Marcet-Houben M."/>
            <person name="Nosek J."/>
            <person name="Gabaldon T."/>
        </authorList>
    </citation>
    <scope>NUCLEOTIDE SEQUENCE</scope>
    <source>
        <strain evidence="1">CBS6075</strain>
    </source>
</reference>
<keyword evidence="2" id="KW-1185">Reference proteome</keyword>
<comment type="caution">
    <text evidence="1">The sequence shown here is derived from an EMBL/GenBank/DDBJ whole genome shotgun (WGS) entry which is preliminary data.</text>
</comment>
<reference evidence="1" key="2">
    <citation type="submission" date="2021-01" db="EMBL/GenBank/DDBJ databases">
        <authorList>
            <person name="Schikora-Tamarit M.A."/>
        </authorList>
    </citation>
    <scope>NUCLEOTIDE SEQUENCE</scope>
    <source>
        <strain evidence="1">CBS6075</strain>
    </source>
</reference>
<accession>A0A9P8NZI0</accession>
<dbReference type="RefSeq" id="XP_046059654.1">
    <property type="nucleotide sequence ID" value="XM_046207039.1"/>
</dbReference>
<dbReference type="Proteomes" id="UP000769157">
    <property type="component" value="Unassembled WGS sequence"/>
</dbReference>
<dbReference type="EMBL" id="JAEUBE010000378">
    <property type="protein sequence ID" value="KAH3662565.1"/>
    <property type="molecule type" value="Genomic_DNA"/>
</dbReference>
<dbReference type="AlphaFoldDB" id="A0A9P8NZI0"/>